<dbReference type="InterPro" id="IPR029066">
    <property type="entry name" value="PLP-binding_barrel"/>
</dbReference>
<protein>
    <submittedName>
        <fullName evidence="2">Alanine racemase domain protein</fullName>
    </submittedName>
</protein>
<accession>E8TJQ6</accession>
<dbReference type="Proteomes" id="UP000007471">
    <property type="component" value="Chromosome"/>
</dbReference>
<reference evidence="3" key="1">
    <citation type="submission" date="2011-01" db="EMBL/GenBank/DDBJ databases">
        <title>Complete sequence of chromosome of Mesorhizobium ciceri bv. biserrulae WSM1271.</title>
        <authorList>
            <person name="Lucas S."/>
            <person name="Copeland A."/>
            <person name="Lapidus A."/>
            <person name="Cheng J.-F."/>
            <person name="Goodwin L."/>
            <person name="Pitluck S."/>
            <person name="Teshima H."/>
            <person name="Detter J.C."/>
            <person name="Han C."/>
            <person name="Tapia R."/>
            <person name="Land M."/>
            <person name="Hauser L."/>
            <person name="Kyrpides N."/>
            <person name="Ivanova N."/>
            <person name="Nandasena K."/>
            <person name="Reeve W.G."/>
            <person name="Howieson J.G."/>
            <person name="O'Hara G."/>
            <person name="Tiwari R.P."/>
            <person name="Woyke T."/>
        </authorList>
    </citation>
    <scope>NUCLEOTIDE SEQUENCE [LARGE SCALE GENOMIC DNA]</scope>
    <source>
        <strain evidence="3">HAMBI 2942 / LMG 23838 / WSM1271</strain>
    </source>
</reference>
<dbReference type="EMBL" id="CP002447">
    <property type="protein sequence ID" value="ADV14917.1"/>
    <property type="molecule type" value="Genomic_DNA"/>
</dbReference>
<keyword evidence="1" id="KW-0663">Pyridoxal phosphate</keyword>
<gene>
    <name evidence="2" type="ordered locus">Mesci_5906</name>
</gene>
<sequence length="156" mass="16817">MGTNNPPLSPEDVERFGPNPLTRFRTNLASVEERITLACARAGRDRASVRLLPVTKTVPAQILRYAFEVGISTFGENKIQEAMSKCEALHDLAIDWSIVCTEAVVAAVEIGGRQLAVACFCTGSADVAAPIQARLFPLRNLRPAAASFAHVPWSLA</sequence>
<evidence type="ECO:0000313" key="2">
    <source>
        <dbReference type="EMBL" id="ADV14917.1"/>
    </source>
</evidence>
<dbReference type="SUPFAM" id="SSF51419">
    <property type="entry name" value="PLP-binding barrel"/>
    <property type="match status" value="1"/>
</dbReference>
<proteinExistence type="predicted"/>
<dbReference type="OrthoDB" id="9804072at2"/>
<dbReference type="eggNOG" id="COG0325">
    <property type="taxonomic scope" value="Bacteria"/>
</dbReference>
<dbReference type="KEGG" id="mci:Mesci_5906"/>
<organism evidence="2 3">
    <name type="scientific">Mesorhizobium ciceri biovar biserrulae (strain HAMBI 2942 / LMG 23838 / WSM1271)</name>
    <dbReference type="NCBI Taxonomy" id="765698"/>
    <lineage>
        <taxon>Bacteria</taxon>
        <taxon>Pseudomonadati</taxon>
        <taxon>Pseudomonadota</taxon>
        <taxon>Alphaproteobacteria</taxon>
        <taxon>Hyphomicrobiales</taxon>
        <taxon>Phyllobacteriaceae</taxon>
        <taxon>Mesorhizobium</taxon>
    </lineage>
</organism>
<dbReference type="PATRIC" id="fig|765698.3.peg.6403"/>
<dbReference type="PANTHER" id="PTHR10146:SF14">
    <property type="entry name" value="PYRIDOXAL PHOSPHATE HOMEOSTASIS PROTEIN"/>
    <property type="match status" value="1"/>
</dbReference>
<dbReference type="PANTHER" id="PTHR10146">
    <property type="entry name" value="PROLINE SYNTHETASE CO-TRANSCRIBED BACTERIAL HOMOLOG PROTEIN"/>
    <property type="match status" value="1"/>
</dbReference>
<dbReference type="HOGENOM" id="CLU_1684523_0_0_5"/>
<dbReference type="STRING" id="765698.Mesci_5906"/>
<dbReference type="InterPro" id="IPR011078">
    <property type="entry name" value="PyrdxlP_homeostasis"/>
</dbReference>
<dbReference type="Gene3D" id="3.20.20.10">
    <property type="entry name" value="Alanine racemase"/>
    <property type="match status" value="1"/>
</dbReference>
<evidence type="ECO:0000313" key="3">
    <source>
        <dbReference type="Proteomes" id="UP000007471"/>
    </source>
</evidence>
<evidence type="ECO:0000256" key="1">
    <source>
        <dbReference type="ARBA" id="ARBA00022898"/>
    </source>
</evidence>
<name>E8TJQ6_MESCW</name>
<dbReference type="AlphaFoldDB" id="E8TJQ6"/>
<dbReference type="GO" id="GO:0030170">
    <property type="term" value="F:pyridoxal phosphate binding"/>
    <property type="evidence" value="ECO:0007669"/>
    <property type="project" value="InterPro"/>
</dbReference>